<proteinExistence type="predicted"/>
<feature type="region of interest" description="Disordered" evidence="1">
    <location>
        <begin position="1"/>
        <end position="20"/>
    </location>
</feature>
<protein>
    <submittedName>
        <fullName evidence="2">Uncharacterized protein</fullName>
    </submittedName>
</protein>
<organism evidence="2 3">
    <name type="scientific">Krasilnikovia cinnamomea</name>
    <dbReference type="NCBI Taxonomy" id="349313"/>
    <lineage>
        <taxon>Bacteria</taxon>
        <taxon>Bacillati</taxon>
        <taxon>Actinomycetota</taxon>
        <taxon>Actinomycetes</taxon>
        <taxon>Micromonosporales</taxon>
        <taxon>Micromonosporaceae</taxon>
        <taxon>Krasilnikovia</taxon>
    </lineage>
</organism>
<name>A0A4Q7ZNL6_9ACTN</name>
<feature type="compositionally biased region" description="Low complexity" evidence="1">
    <location>
        <begin position="9"/>
        <end position="18"/>
    </location>
</feature>
<evidence type="ECO:0000313" key="2">
    <source>
        <dbReference type="EMBL" id="RZU52073.1"/>
    </source>
</evidence>
<dbReference type="Proteomes" id="UP000292564">
    <property type="component" value="Unassembled WGS sequence"/>
</dbReference>
<keyword evidence="3" id="KW-1185">Reference proteome</keyword>
<evidence type="ECO:0000313" key="3">
    <source>
        <dbReference type="Proteomes" id="UP000292564"/>
    </source>
</evidence>
<sequence>MSLRFIGKDPGSPDGGSPTVWVDDEDGSIVVQGWKIEDAATLAAVQATGPIPDRETVLRLPSRMVPFLQEVYGAGVEDR</sequence>
<accession>A0A4Q7ZNL6</accession>
<gene>
    <name evidence="2" type="ORF">EV385_3914</name>
</gene>
<dbReference type="AlphaFoldDB" id="A0A4Q7ZNL6"/>
<dbReference type="OrthoDB" id="3214245at2"/>
<evidence type="ECO:0000256" key="1">
    <source>
        <dbReference type="SAM" id="MobiDB-lite"/>
    </source>
</evidence>
<comment type="caution">
    <text evidence="2">The sequence shown here is derived from an EMBL/GenBank/DDBJ whole genome shotgun (WGS) entry which is preliminary data.</text>
</comment>
<dbReference type="RefSeq" id="WP_130510738.1">
    <property type="nucleotide sequence ID" value="NZ_SHKY01000001.1"/>
</dbReference>
<dbReference type="EMBL" id="SHKY01000001">
    <property type="protein sequence ID" value="RZU52073.1"/>
    <property type="molecule type" value="Genomic_DNA"/>
</dbReference>
<reference evidence="2 3" key="1">
    <citation type="submission" date="2019-02" db="EMBL/GenBank/DDBJ databases">
        <title>Sequencing the genomes of 1000 actinobacteria strains.</title>
        <authorList>
            <person name="Klenk H.-P."/>
        </authorList>
    </citation>
    <scope>NUCLEOTIDE SEQUENCE [LARGE SCALE GENOMIC DNA]</scope>
    <source>
        <strain evidence="2 3">DSM 45162</strain>
    </source>
</reference>